<dbReference type="Pfam" id="PF23286">
    <property type="entry name" value="LRR_13"/>
    <property type="match status" value="1"/>
</dbReference>
<dbReference type="InParanoid" id="A0A059AXS7"/>
<keyword evidence="2" id="KW-0433">Leucine-rich repeat</keyword>
<dbReference type="Pfam" id="PF20160">
    <property type="entry name" value="C-JID"/>
    <property type="match status" value="1"/>
</dbReference>
<dbReference type="SMART" id="SM00369">
    <property type="entry name" value="LRR_TYP"/>
    <property type="match status" value="2"/>
</dbReference>
<dbReference type="EC" id="3.2.2.6" evidence="1"/>
<evidence type="ECO:0000259" key="12">
    <source>
        <dbReference type="Pfam" id="PF23286"/>
    </source>
</evidence>
<gene>
    <name evidence="13" type="ORF">EUGRSUZ_H01423</name>
</gene>
<keyword evidence="4" id="KW-0611">Plant defense</keyword>
<dbReference type="Pfam" id="PF00931">
    <property type="entry name" value="NB-ARC"/>
    <property type="match status" value="1"/>
</dbReference>
<feature type="domain" description="NB-ARC" evidence="9">
    <location>
        <begin position="10"/>
        <end position="169"/>
    </location>
</feature>
<sequence>MISLSQKESDGDDVLMIGIWGPGGIGKTAIARAIYNAIKRQFQGSCFLERVRETSNKSNGLVDLQRRLLSQILSSGHLLVPNVHDGISLIRDRLPCKKVLLVLDDVDQLDQLDVLAGEGHWFGKGSRIFVTSRDKRLFTLSRCKNRLYEVKPLDHDEALDLFNQHAFSNCKKHEIRKDLIGRALHYAGGFPLALEVLGSFLCGREEPAWESALHNLSKCPDQTINKVLKISFEGLENNEKEVFLDIACFFKGKNIEYIKKVIDNSRDFDTTIVIDILIERSLIRNEHGTLQMHDLVQLMGQNIVLQDNPGNPGQRSRLWFFKDVLDVLCEEKGTDAIEAIVVDFLTPEERDLSLEEITIEADAFKKMTNLRMLIFPKAHISSDGPIHLPSNLRWLKWPNAPLPKFGSGPKELIGLDLQKSHIRQLNIFKHFRWLKYVNFSQCKSLVSVPDFSSAPNLEFLNLDWCESLVELHQSVACLDKLELLSLQYCFNLSIFPHTLKAKSLQTLDLFCCCKLKKFSDIPEKMEHLEELDLGWTAIKELPASIENLSSVKLLNLEYCKRLTTLPSSVYKLQNLLYLNLDCCSNFAVFPRNSTDPSGNPGFRNLYWLEFGGCNLSEVEFLESSSSFPKLAHLNLSRNKFTHLPTCINKYDNLEHLIVDNCKQLQKIPQLPPNVHTLKASRCRSLQEFPHLSGLSSNRLLVEFCSCRELSRKGANTTDVLSLKELPKMRSADILLTGREMPEWFFHCKDGSISFMVPRDLYDKFLGLALCLVHGPEEGNPSFGIYISVNGRGVFGVTRSFSSMKSDHMWILYLPRSELYQMYKEKELQQDDRNHFQVYLYVPEGRLKKCGFRLICEQEEDDMRIELQHHQPMETNSSLEERDSEEDNWIDTEEEESSRERYSSWARGGTCRCGIDIYTQYVTRYETARRNNEYIYSNFITYFITSFVYIYILTSQVLEIFKIDPVRVGIACRNSGLACRREVGFFDTC</sequence>
<feature type="transmembrane region" description="Helical" evidence="8">
    <location>
        <begin position="933"/>
        <end position="952"/>
    </location>
</feature>
<comment type="catalytic activity">
    <reaction evidence="6">
        <text>NAD(+) + H2O = ADP-D-ribose + nicotinamide + H(+)</text>
        <dbReference type="Rhea" id="RHEA:16301"/>
        <dbReference type="ChEBI" id="CHEBI:15377"/>
        <dbReference type="ChEBI" id="CHEBI:15378"/>
        <dbReference type="ChEBI" id="CHEBI:17154"/>
        <dbReference type="ChEBI" id="CHEBI:57540"/>
        <dbReference type="ChEBI" id="CHEBI:57967"/>
        <dbReference type="EC" id="3.2.2.6"/>
    </reaction>
    <physiologicalReaction direction="left-to-right" evidence="6">
        <dbReference type="Rhea" id="RHEA:16302"/>
    </physiologicalReaction>
</comment>
<dbReference type="PANTHER" id="PTHR11017:SF292">
    <property type="entry name" value="AAA+ ATPASE DOMAIN-CONTAINING PROTEIN"/>
    <property type="match status" value="1"/>
</dbReference>
<evidence type="ECO:0000256" key="2">
    <source>
        <dbReference type="ARBA" id="ARBA00022614"/>
    </source>
</evidence>
<evidence type="ECO:0000256" key="8">
    <source>
        <dbReference type="SAM" id="Phobius"/>
    </source>
</evidence>
<dbReference type="InterPro" id="IPR003591">
    <property type="entry name" value="Leu-rich_rpt_typical-subtyp"/>
</dbReference>
<dbReference type="Gene3D" id="3.80.10.10">
    <property type="entry name" value="Ribonuclease Inhibitor"/>
    <property type="match status" value="2"/>
</dbReference>
<dbReference type="InterPro" id="IPR058192">
    <property type="entry name" value="WHD_ROQ1-like"/>
</dbReference>
<dbReference type="GO" id="GO:0043531">
    <property type="term" value="F:ADP binding"/>
    <property type="evidence" value="ECO:0007669"/>
    <property type="project" value="InterPro"/>
</dbReference>
<feature type="region of interest" description="Disordered" evidence="7">
    <location>
        <begin position="870"/>
        <end position="894"/>
    </location>
</feature>
<dbReference type="InterPro" id="IPR032675">
    <property type="entry name" value="LRR_dom_sf"/>
</dbReference>
<feature type="domain" description="Disease resistance protein Roq1-like winged-helix" evidence="11">
    <location>
        <begin position="236"/>
        <end position="304"/>
    </location>
</feature>
<dbReference type="InterPro" id="IPR036390">
    <property type="entry name" value="WH_DNA-bd_sf"/>
</dbReference>
<keyword evidence="3" id="KW-0677">Repeat</keyword>
<keyword evidence="5" id="KW-0520">NAD</keyword>
<dbReference type="Gene3D" id="3.40.50.300">
    <property type="entry name" value="P-loop containing nucleotide triphosphate hydrolases"/>
    <property type="match status" value="1"/>
</dbReference>
<keyword evidence="8" id="KW-1133">Transmembrane helix</keyword>
<dbReference type="SUPFAM" id="SSF52540">
    <property type="entry name" value="P-loop containing nucleoside triphosphate hydrolases"/>
    <property type="match status" value="1"/>
</dbReference>
<dbReference type="EMBL" id="KK198760">
    <property type="protein sequence ID" value="KCW58787.1"/>
    <property type="molecule type" value="Genomic_DNA"/>
</dbReference>
<protein>
    <recommendedName>
        <fullName evidence="1">ADP-ribosyl cyclase/cyclic ADP-ribose hydrolase</fullName>
        <ecNumber evidence="1">3.2.2.6</ecNumber>
    </recommendedName>
</protein>
<evidence type="ECO:0000256" key="3">
    <source>
        <dbReference type="ARBA" id="ARBA00022737"/>
    </source>
</evidence>
<dbReference type="PRINTS" id="PR00364">
    <property type="entry name" value="DISEASERSIST"/>
</dbReference>
<evidence type="ECO:0000313" key="13">
    <source>
        <dbReference type="EMBL" id="KCW58787.1"/>
    </source>
</evidence>
<accession>A0A059AXS7</accession>
<evidence type="ECO:0000256" key="5">
    <source>
        <dbReference type="ARBA" id="ARBA00023027"/>
    </source>
</evidence>
<evidence type="ECO:0000256" key="7">
    <source>
        <dbReference type="SAM" id="MobiDB-lite"/>
    </source>
</evidence>
<keyword evidence="8" id="KW-0812">Transmembrane</keyword>
<dbReference type="GO" id="GO:0006952">
    <property type="term" value="P:defense response"/>
    <property type="evidence" value="ECO:0007669"/>
    <property type="project" value="InterPro"/>
</dbReference>
<dbReference type="InterPro" id="IPR042197">
    <property type="entry name" value="Apaf_helical"/>
</dbReference>
<dbReference type="eggNOG" id="ENOG502R4BG">
    <property type="taxonomic scope" value="Eukaryota"/>
</dbReference>
<feature type="domain" description="Disease resistance protein RPS4B/Roq1-like leucine-rich repeats" evidence="12">
    <location>
        <begin position="503"/>
        <end position="691"/>
    </location>
</feature>
<dbReference type="Gene3D" id="1.10.8.430">
    <property type="entry name" value="Helical domain of apoptotic protease-activating factors"/>
    <property type="match status" value="1"/>
</dbReference>
<evidence type="ECO:0000259" key="9">
    <source>
        <dbReference type="Pfam" id="PF00931"/>
    </source>
</evidence>
<dbReference type="Gramene" id="KCW58787">
    <property type="protein sequence ID" value="KCW58787"/>
    <property type="gene ID" value="EUGRSUZ_H01423"/>
</dbReference>
<organism evidence="13">
    <name type="scientific">Eucalyptus grandis</name>
    <name type="common">Flooded gum</name>
    <dbReference type="NCBI Taxonomy" id="71139"/>
    <lineage>
        <taxon>Eukaryota</taxon>
        <taxon>Viridiplantae</taxon>
        <taxon>Streptophyta</taxon>
        <taxon>Embryophyta</taxon>
        <taxon>Tracheophyta</taxon>
        <taxon>Spermatophyta</taxon>
        <taxon>Magnoliopsida</taxon>
        <taxon>eudicotyledons</taxon>
        <taxon>Gunneridae</taxon>
        <taxon>Pentapetalae</taxon>
        <taxon>rosids</taxon>
        <taxon>malvids</taxon>
        <taxon>Myrtales</taxon>
        <taxon>Myrtaceae</taxon>
        <taxon>Myrtoideae</taxon>
        <taxon>Eucalypteae</taxon>
        <taxon>Eucalyptus</taxon>
    </lineage>
</organism>
<dbReference type="InterPro" id="IPR045344">
    <property type="entry name" value="C-JID"/>
</dbReference>
<dbReference type="InterPro" id="IPR002182">
    <property type="entry name" value="NB-ARC"/>
</dbReference>
<dbReference type="InterPro" id="IPR058546">
    <property type="entry name" value="RPS4B/Roq1-like_LRR"/>
</dbReference>
<dbReference type="Pfam" id="PF23282">
    <property type="entry name" value="WHD_ROQ1"/>
    <property type="match status" value="1"/>
</dbReference>
<dbReference type="AlphaFoldDB" id="A0A059AXS7"/>
<evidence type="ECO:0000259" key="11">
    <source>
        <dbReference type="Pfam" id="PF23282"/>
    </source>
</evidence>
<dbReference type="SUPFAM" id="SSF46785">
    <property type="entry name" value="Winged helix' DNA-binding domain"/>
    <property type="match status" value="1"/>
</dbReference>
<dbReference type="GO" id="GO:0061809">
    <property type="term" value="F:NAD+ nucleosidase activity, cyclic ADP-ribose generating"/>
    <property type="evidence" value="ECO:0007669"/>
    <property type="project" value="UniProtKB-EC"/>
</dbReference>
<dbReference type="InterPro" id="IPR027417">
    <property type="entry name" value="P-loop_NTPase"/>
</dbReference>
<feature type="compositionally biased region" description="Acidic residues" evidence="7">
    <location>
        <begin position="881"/>
        <end position="894"/>
    </location>
</feature>
<evidence type="ECO:0000256" key="4">
    <source>
        <dbReference type="ARBA" id="ARBA00022821"/>
    </source>
</evidence>
<evidence type="ECO:0000256" key="1">
    <source>
        <dbReference type="ARBA" id="ARBA00011982"/>
    </source>
</evidence>
<dbReference type="InterPro" id="IPR044974">
    <property type="entry name" value="Disease_R_plants"/>
</dbReference>
<feature type="domain" description="C-JID" evidence="10">
    <location>
        <begin position="736"/>
        <end position="858"/>
    </location>
</feature>
<reference evidence="13" key="1">
    <citation type="submission" date="2013-07" db="EMBL/GenBank/DDBJ databases">
        <title>The genome of Eucalyptus grandis.</title>
        <authorList>
            <person name="Schmutz J."/>
            <person name="Hayes R."/>
            <person name="Myburg A."/>
            <person name="Tuskan G."/>
            <person name="Grattapaglia D."/>
            <person name="Rokhsar D.S."/>
        </authorList>
    </citation>
    <scope>NUCLEOTIDE SEQUENCE</scope>
    <source>
        <tissue evidence="13">Leaf extractions</tissue>
    </source>
</reference>
<dbReference type="SUPFAM" id="SSF52058">
    <property type="entry name" value="L domain-like"/>
    <property type="match status" value="1"/>
</dbReference>
<proteinExistence type="predicted"/>
<dbReference type="FunCoup" id="A0A059AXS7">
    <property type="interactions" value="427"/>
</dbReference>
<name>A0A059AXS7_EUCGR</name>
<dbReference type="PANTHER" id="PTHR11017">
    <property type="entry name" value="LEUCINE-RICH REPEAT-CONTAINING PROTEIN"/>
    <property type="match status" value="1"/>
</dbReference>
<evidence type="ECO:0000256" key="6">
    <source>
        <dbReference type="ARBA" id="ARBA00047304"/>
    </source>
</evidence>
<evidence type="ECO:0000259" key="10">
    <source>
        <dbReference type="Pfam" id="PF20160"/>
    </source>
</evidence>
<keyword evidence="8" id="KW-0472">Membrane</keyword>